<keyword evidence="3" id="KW-0282">Flagellum</keyword>
<protein>
    <submittedName>
        <fullName evidence="3">Flagellar hook-length control protein FliK</fullName>
    </submittedName>
</protein>
<evidence type="ECO:0000313" key="3">
    <source>
        <dbReference type="EMBL" id="WIM06714.1"/>
    </source>
</evidence>
<organism evidence="3">
    <name type="scientific">Candidatus Nitricoxidivorans perseverans</name>
    <dbReference type="NCBI Taxonomy" id="2975601"/>
    <lineage>
        <taxon>Bacteria</taxon>
        <taxon>Pseudomonadati</taxon>
        <taxon>Pseudomonadota</taxon>
        <taxon>Betaproteobacteria</taxon>
        <taxon>Nitrosomonadales</taxon>
        <taxon>Sterolibacteriaceae</taxon>
        <taxon>Candidatus Nitricoxidivorans</taxon>
    </lineage>
</organism>
<feature type="domain" description="Flagellar hook-length control protein-like C-terminal" evidence="2">
    <location>
        <begin position="305"/>
        <end position="373"/>
    </location>
</feature>
<evidence type="ECO:0000256" key="1">
    <source>
        <dbReference type="SAM" id="MobiDB-lite"/>
    </source>
</evidence>
<dbReference type="InterPro" id="IPR038610">
    <property type="entry name" value="FliK-like_C_sf"/>
</dbReference>
<accession>A0AA49FNC6</accession>
<dbReference type="Proteomes" id="UP001234916">
    <property type="component" value="Chromosome"/>
</dbReference>
<keyword evidence="3" id="KW-0969">Cilium</keyword>
<feature type="region of interest" description="Disordered" evidence="1">
    <location>
        <begin position="202"/>
        <end position="242"/>
    </location>
</feature>
<dbReference type="AlphaFoldDB" id="A0AA49FNC6"/>
<reference evidence="3" key="1">
    <citation type="journal article" date="2023" name="Nat. Microbiol.">
        <title>Enrichment and characterization of a nitric oxide-reducing microbial community in a continuous bioreactor.</title>
        <authorList>
            <person name="Garrido-Amador P."/>
            <person name="Stortenbeker N."/>
            <person name="Wessels H.J.C.T."/>
            <person name="Speth D.R."/>
            <person name="Garcia-Heredia I."/>
            <person name="Kartal B."/>
        </authorList>
    </citation>
    <scope>NUCLEOTIDE SEQUENCE</scope>
    <source>
        <strain evidence="3">MAG1</strain>
    </source>
</reference>
<name>A0AA49FNC6_9PROT</name>
<dbReference type="InterPro" id="IPR021136">
    <property type="entry name" value="Flagellar_hook_control-like_C"/>
</dbReference>
<dbReference type="EMBL" id="CP107246">
    <property type="protein sequence ID" value="WIM06714.1"/>
    <property type="molecule type" value="Genomic_DNA"/>
</dbReference>
<sequence>MALIPPDAAIRMRMDMEAGLLQPVRPVREIPADLPELRPGQRFTARIQEELPDNLYKALVAGKALTLQLPEGAKNGDLLELVVIDRSPRVLIAQRVDVTSPALAEGAGEPYPYSTFSRAAQMIGQLLLPEGETPHPALLNRGQPLLAQPPADPAKAALLAPTLAKATSQSGLFYEAHQAHWIAGKLPIEQLMLEPQGRQMPPRLAHAHTAPPAAPASQPATAPPAQQTLIGGEGRPAEVSAETRTASLLAQAVPEPLRPLVQQQLDALATQRLVWHGEVWPGQVMQWEIGREDIHDREGTDAGEAERWSTTLRLTLPRLGEVDAMLQLAAGGVRIRLAAAGDATDDLRNAGPRLGDAIEAAGLKLIGLEIRHES</sequence>
<proteinExistence type="predicted"/>
<dbReference type="Gene3D" id="3.30.750.140">
    <property type="match status" value="1"/>
</dbReference>
<dbReference type="KEGG" id="npv:OHM77_05460"/>
<gene>
    <name evidence="3" type="ORF">OHM77_05460</name>
</gene>
<keyword evidence="3" id="KW-0966">Cell projection</keyword>
<feature type="compositionally biased region" description="Low complexity" evidence="1">
    <location>
        <begin position="207"/>
        <end position="228"/>
    </location>
</feature>
<dbReference type="Pfam" id="PF02120">
    <property type="entry name" value="Flg_hook"/>
    <property type="match status" value="1"/>
</dbReference>
<evidence type="ECO:0000259" key="2">
    <source>
        <dbReference type="Pfam" id="PF02120"/>
    </source>
</evidence>